<dbReference type="PANTHER" id="PTHR44899">
    <property type="entry name" value="CAMK FAMILY PROTEIN KINASE"/>
    <property type="match status" value="1"/>
</dbReference>
<evidence type="ECO:0000256" key="6">
    <source>
        <dbReference type="ARBA" id="ARBA00022840"/>
    </source>
</evidence>
<dbReference type="STRING" id="56484.A0A1Y2F7E9"/>
<dbReference type="OMA" id="YKCHYGE"/>
<dbReference type="InterPro" id="IPR008271">
    <property type="entry name" value="Ser/Thr_kinase_AS"/>
</dbReference>
<evidence type="ECO:0000259" key="9">
    <source>
        <dbReference type="PROSITE" id="PS50011"/>
    </source>
</evidence>
<dbReference type="SUPFAM" id="SSF56112">
    <property type="entry name" value="Protein kinase-like (PK-like)"/>
    <property type="match status" value="1"/>
</dbReference>
<dbReference type="PANTHER" id="PTHR44899:SF10">
    <property type="entry name" value="NIMA-RELATED KINASE 2"/>
    <property type="match status" value="1"/>
</dbReference>
<dbReference type="Proteomes" id="UP000193685">
    <property type="component" value="Unassembled WGS sequence"/>
</dbReference>
<evidence type="ECO:0000313" key="11">
    <source>
        <dbReference type="Proteomes" id="UP000193685"/>
    </source>
</evidence>
<dbReference type="InterPro" id="IPR011009">
    <property type="entry name" value="Kinase-like_dom_sf"/>
</dbReference>
<evidence type="ECO:0000256" key="4">
    <source>
        <dbReference type="ARBA" id="ARBA00022741"/>
    </source>
</evidence>
<keyword evidence="3" id="KW-0808">Transferase</keyword>
<keyword evidence="6" id="KW-0067">ATP-binding</keyword>
<dbReference type="GO" id="GO:0004674">
    <property type="term" value="F:protein serine/threonine kinase activity"/>
    <property type="evidence" value="ECO:0007669"/>
    <property type="project" value="UniProtKB-KW"/>
</dbReference>
<evidence type="ECO:0000313" key="10">
    <source>
        <dbReference type="EMBL" id="ORY79813.1"/>
    </source>
</evidence>
<comment type="catalytic activity">
    <reaction evidence="8">
        <text>L-seryl-[protein] + ATP = O-phospho-L-seryl-[protein] + ADP + H(+)</text>
        <dbReference type="Rhea" id="RHEA:17989"/>
        <dbReference type="Rhea" id="RHEA-COMP:9863"/>
        <dbReference type="Rhea" id="RHEA-COMP:11604"/>
        <dbReference type="ChEBI" id="CHEBI:15378"/>
        <dbReference type="ChEBI" id="CHEBI:29999"/>
        <dbReference type="ChEBI" id="CHEBI:30616"/>
        <dbReference type="ChEBI" id="CHEBI:83421"/>
        <dbReference type="ChEBI" id="CHEBI:456216"/>
        <dbReference type="EC" id="2.7.11.1"/>
    </reaction>
</comment>
<dbReference type="PIRSF" id="PIRSF000654">
    <property type="entry name" value="Integrin-linked_kinase"/>
    <property type="match status" value="1"/>
</dbReference>
<evidence type="ECO:0000256" key="1">
    <source>
        <dbReference type="ARBA" id="ARBA00012513"/>
    </source>
</evidence>
<dbReference type="GO" id="GO:0005524">
    <property type="term" value="F:ATP binding"/>
    <property type="evidence" value="ECO:0007669"/>
    <property type="project" value="UniProtKB-KW"/>
</dbReference>
<keyword evidence="2" id="KW-0723">Serine/threonine-protein kinase</keyword>
<dbReference type="PROSITE" id="PS00108">
    <property type="entry name" value="PROTEIN_KINASE_ST"/>
    <property type="match status" value="1"/>
</dbReference>
<dbReference type="EC" id="2.7.11.1" evidence="1"/>
<dbReference type="RefSeq" id="XP_040723947.1">
    <property type="nucleotide sequence ID" value="XM_040867006.1"/>
</dbReference>
<protein>
    <recommendedName>
        <fullName evidence="1">non-specific serine/threonine protein kinase</fullName>
        <ecNumber evidence="1">2.7.11.1</ecNumber>
    </recommendedName>
</protein>
<keyword evidence="4" id="KW-0547">Nucleotide-binding</keyword>
<comment type="catalytic activity">
    <reaction evidence="7">
        <text>L-threonyl-[protein] + ATP = O-phospho-L-threonyl-[protein] + ADP + H(+)</text>
        <dbReference type="Rhea" id="RHEA:46608"/>
        <dbReference type="Rhea" id="RHEA-COMP:11060"/>
        <dbReference type="Rhea" id="RHEA-COMP:11605"/>
        <dbReference type="ChEBI" id="CHEBI:15378"/>
        <dbReference type="ChEBI" id="CHEBI:30013"/>
        <dbReference type="ChEBI" id="CHEBI:30616"/>
        <dbReference type="ChEBI" id="CHEBI:61977"/>
        <dbReference type="ChEBI" id="CHEBI:456216"/>
        <dbReference type="EC" id="2.7.11.1"/>
    </reaction>
</comment>
<dbReference type="CDD" id="cd08217">
    <property type="entry name" value="STKc_Nek2"/>
    <property type="match status" value="1"/>
</dbReference>
<dbReference type="OrthoDB" id="10250725at2759"/>
<feature type="non-terminal residue" evidence="10">
    <location>
        <position position="279"/>
    </location>
</feature>
<dbReference type="EMBL" id="MCFI01000014">
    <property type="protein sequence ID" value="ORY79813.1"/>
    <property type="molecule type" value="Genomic_DNA"/>
</dbReference>
<evidence type="ECO:0000256" key="8">
    <source>
        <dbReference type="ARBA" id="ARBA00048679"/>
    </source>
</evidence>
<feature type="domain" description="Protein kinase" evidence="9">
    <location>
        <begin position="4"/>
        <end position="276"/>
    </location>
</feature>
<reference evidence="10 11" key="1">
    <citation type="submission" date="2016-07" db="EMBL/GenBank/DDBJ databases">
        <title>Pervasive Adenine N6-methylation of Active Genes in Fungi.</title>
        <authorList>
            <consortium name="DOE Joint Genome Institute"/>
            <person name="Mondo S.J."/>
            <person name="Dannebaum R.O."/>
            <person name="Kuo R.C."/>
            <person name="Labutti K."/>
            <person name="Haridas S."/>
            <person name="Kuo A."/>
            <person name="Salamov A."/>
            <person name="Ahrendt S.R."/>
            <person name="Lipzen A."/>
            <person name="Sullivan W."/>
            <person name="Andreopoulos W.B."/>
            <person name="Clum A."/>
            <person name="Lindquist E."/>
            <person name="Daum C."/>
            <person name="Ramamoorthy G.K."/>
            <person name="Gryganskyi A."/>
            <person name="Culley D."/>
            <person name="Magnuson J.K."/>
            <person name="James T.Y."/>
            <person name="O'Malley M.A."/>
            <person name="Stajich J.E."/>
            <person name="Spatafora J.W."/>
            <person name="Visel A."/>
            <person name="Grigoriev I.V."/>
        </authorList>
    </citation>
    <scope>NUCLEOTIDE SEQUENCE [LARGE SCALE GENOMIC DNA]</scope>
    <source>
        <strain evidence="10 11">12-1054</strain>
    </source>
</reference>
<accession>A0A1Y2F7E9</accession>
<evidence type="ECO:0000256" key="5">
    <source>
        <dbReference type="ARBA" id="ARBA00022777"/>
    </source>
</evidence>
<dbReference type="SMART" id="SM00220">
    <property type="entry name" value="S_TKc"/>
    <property type="match status" value="1"/>
</dbReference>
<dbReference type="InterPro" id="IPR000719">
    <property type="entry name" value="Prot_kinase_dom"/>
</dbReference>
<evidence type="ECO:0000256" key="3">
    <source>
        <dbReference type="ARBA" id="ARBA00022679"/>
    </source>
</evidence>
<dbReference type="PROSITE" id="PS50011">
    <property type="entry name" value="PROTEIN_KINASE_DOM"/>
    <property type="match status" value="1"/>
</dbReference>
<keyword evidence="11" id="KW-1185">Reference proteome</keyword>
<gene>
    <name evidence="10" type="ORF">BCR37DRAFT_331085</name>
</gene>
<evidence type="ECO:0000256" key="2">
    <source>
        <dbReference type="ARBA" id="ARBA00022527"/>
    </source>
</evidence>
<keyword evidence="5 10" id="KW-0418">Kinase</keyword>
<dbReference type="Pfam" id="PF00069">
    <property type="entry name" value="Pkinase"/>
    <property type="match status" value="1"/>
</dbReference>
<dbReference type="GeneID" id="63783605"/>
<evidence type="ECO:0000256" key="7">
    <source>
        <dbReference type="ARBA" id="ARBA00047899"/>
    </source>
</evidence>
<comment type="caution">
    <text evidence="10">The sequence shown here is derived from an EMBL/GenBank/DDBJ whole genome shotgun (WGS) entry which is preliminary data.</text>
</comment>
<proteinExistence type="predicted"/>
<dbReference type="AlphaFoldDB" id="A0A1Y2F7E9"/>
<dbReference type="Gene3D" id="3.30.200.20">
    <property type="entry name" value="Phosphorylase Kinase, domain 1"/>
    <property type="match status" value="1"/>
</dbReference>
<organism evidence="10 11">
    <name type="scientific">Protomyces lactucae-debilis</name>
    <dbReference type="NCBI Taxonomy" id="2754530"/>
    <lineage>
        <taxon>Eukaryota</taxon>
        <taxon>Fungi</taxon>
        <taxon>Dikarya</taxon>
        <taxon>Ascomycota</taxon>
        <taxon>Taphrinomycotina</taxon>
        <taxon>Taphrinomycetes</taxon>
        <taxon>Taphrinales</taxon>
        <taxon>Protomycetaceae</taxon>
        <taxon>Protomyces</taxon>
    </lineage>
</organism>
<sequence>MDRYEVLELIGRGSFGEIRKVRRIHDGAILCRKEILWRKMKQREREQLQAEMRILASLQHKHIVQYIEQVTDQSTKMVYIYMEYCGNGDLHELITARKEQNPGVKFAEAMIWQVFSQLCLALYRCHNGFDAPPPRMQNTVLHRDIKPQNIFLDHDNRVKLGDFGLSKEVTGPGLADTYVGTPFYMSPEIIAGRAYNAKSDIWAMGCCIYELCTFEPPFLARDQQELNVKIKAGQITSVTRHGYSESLDRAIRACLSQSEQRRPSAATLLRMQEMHLARR</sequence>
<dbReference type="InterPro" id="IPR051131">
    <property type="entry name" value="NEK_Ser/Thr_kinase_NIMA"/>
</dbReference>
<dbReference type="Gene3D" id="1.10.510.10">
    <property type="entry name" value="Transferase(Phosphotransferase) domain 1"/>
    <property type="match status" value="1"/>
</dbReference>
<name>A0A1Y2F7E9_PROLT</name>